<feature type="transmembrane region" description="Helical" evidence="1">
    <location>
        <begin position="80"/>
        <end position="106"/>
    </location>
</feature>
<reference evidence="3 4" key="1">
    <citation type="submission" date="2020-09" db="EMBL/GenBank/DDBJ databases">
        <title>Paenibacillus sp. CAU 1523 isolated from sand of Haeundae Beach.</title>
        <authorList>
            <person name="Kim W."/>
        </authorList>
    </citation>
    <scope>NUCLEOTIDE SEQUENCE [LARGE SCALE GENOMIC DNA]</scope>
    <source>
        <strain evidence="3 4">CAU 1523</strain>
    </source>
</reference>
<gene>
    <name evidence="3" type="ORF">IFO66_14905</name>
</gene>
<feature type="transmembrane region" description="Helical" evidence="1">
    <location>
        <begin position="41"/>
        <end position="59"/>
    </location>
</feature>
<feature type="transmembrane region" description="Helical" evidence="1">
    <location>
        <begin position="118"/>
        <end position="135"/>
    </location>
</feature>
<keyword evidence="1" id="KW-0812">Transmembrane</keyword>
<accession>A0ABR9B0V6</accession>
<dbReference type="InterPro" id="IPR003675">
    <property type="entry name" value="Rce1/LyrA-like_dom"/>
</dbReference>
<protein>
    <submittedName>
        <fullName evidence="3">CPBP family intramembrane metalloprotease</fullName>
    </submittedName>
</protein>
<evidence type="ECO:0000259" key="2">
    <source>
        <dbReference type="Pfam" id="PF02517"/>
    </source>
</evidence>
<feature type="transmembrane region" description="Helical" evidence="1">
    <location>
        <begin position="187"/>
        <end position="206"/>
    </location>
</feature>
<evidence type="ECO:0000313" key="4">
    <source>
        <dbReference type="Proteomes" id="UP000634529"/>
    </source>
</evidence>
<organism evidence="3 4">
    <name type="scientific">Paenibacillus arenosi</name>
    <dbReference type="NCBI Taxonomy" id="2774142"/>
    <lineage>
        <taxon>Bacteria</taxon>
        <taxon>Bacillati</taxon>
        <taxon>Bacillota</taxon>
        <taxon>Bacilli</taxon>
        <taxon>Bacillales</taxon>
        <taxon>Paenibacillaceae</taxon>
        <taxon>Paenibacillus</taxon>
    </lineage>
</organism>
<feature type="transmembrane region" description="Helical" evidence="1">
    <location>
        <begin position="155"/>
        <end position="175"/>
    </location>
</feature>
<dbReference type="Pfam" id="PF02517">
    <property type="entry name" value="Rce1-like"/>
    <property type="match status" value="1"/>
</dbReference>
<evidence type="ECO:0000313" key="3">
    <source>
        <dbReference type="EMBL" id="MBD8499583.1"/>
    </source>
</evidence>
<sequence>MQWIRFMFAGWATVVLGLFLATCSAEVAEQVFGLPRMGQQWVQAIVMTALVVPTILYLYRYVYRITGVKPKVLEYSWTNMYHLFTGMFFAIALTAVGFIILSAQGLIANVQWHAPDQWFAALFINIIIAFLYEAFPEELALRGLLYDVLRHRFTAWLAVPLQMLLFVSVPIFVTQLQVLVGMAPGNIINMGYVITIISFGFVLQLVRLWSGNIWASMGFHIAYLEIMRFVVAKGYGASPILTYHESVPGIIIIIPAVVILGGGVASLVILGVKHLVQKRKMKRDASLTN</sequence>
<dbReference type="GO" id="GO:0008237">
    <property type="term" value="F:metallopeptidase activity"/>
    <property type="evidence" value="ECO:0007669"/>
    <property type="project" value="UniProtKB-KW"/>
</dbReference>
<dbReference type="EMBL" id="JACYTN010000012">
    <property type="protein sequence ID" value="MBD8499583.1"/>
    <property type="molecule type" value="Genomic_DNA"/>
</dbReference>
<proteinExistence type="predicted"/>
<comment type="caution">
    <text evidence="3">The sequence shown here is derived from an EMBL/GenBank/DDBJ whole genome shotgun (WGS) entry which is preliminary data.</text>
</comment>
<keyword evidence="1" id="KW-1133">Transmembrane helix</keyword>
<name>A0ABR9B0V6_9BACL</name>
<keyword evidence="3" id="KW-0378">Hydrolase</keyword>
<feature type="transmembrane region" description="Helical" evidence="1">
    <location>
        <begin position="250"/>
        <end position="272"/>
    </location>
</feature>
<dbReference type="Proteomes" id="UP000634529">
    <property type="component" value="Unassembled WGS sequence"/>
</dbReference>
<keyword evidence="3" id="KW-0482">Metalloprotease</keyword>
<feature type="domain" description="CAAX prenyl protease 2/Lysostaphin resistance protein A-like" evidence="2">
    <location>
        <begin position="122"/>
        <end position="223"/>
    </location>
</feature>
<keyword evidence="1" id="KW-0472">Membrane</keyword>
<keyword evidence="4" id="KW-1185">Reference proteome</keyword>
<feature type="transmembrane region" description="Helical" evidence="1">
    <location>
        <begin position="213"/>
        <end position="230"/>
    </location>
</feature>
<keyword evidence="3" id="KW-0645">Protease</keyword>
<evidence type="ECO:0000256" key="1">
    <source>
        <dbReference type="SAM" id="Phobius"/>
    </source>
</evidence>